<comment type="caution">
    <text evidence="2">The sequence shown here is derived from an EMBL/GenBank/DDBJ whole genome shotgun (WGS) entry which is preliminary data.</text>
</comment>
<evidence type="ECO:0000313" key="3">
    <source>
        <dbReference type="Proteomes" id="UP000306102"/>
    </source>
</evidence>
<dbReference type="AlphaFoldDB" id="A0A4S4CZ37"/>
<gene>
    <name evidence="2" type="ORF">TEA_020322</name>
</gene>
<evidence type="ECO:0000313" key="2">
    <source>
        <dbReference type="EMBL" id="THF95141.1"/>
    </source>
</evidence>
<proteinExistence type="predicted"/>
<evidence type="ECO:0000256" key="1">
    <source>
        <dbReference type="SAM" id="MobiDB-lite"/>
    </source>
</evidence>
<name>A0A4S4CZ37_CAMSN</name>
<keyword evidence="3" id="KW-1185">Reference proteome</keyword>
<protein>
    <submittedName>
        <fullName evidence="2">Uncharacterized protein</fullName>
    </submittedName>
</protein>
<reference evidence="2 3" key="1">
    <citation type="journal article" date="2018" name="Proc. Natl. Acad. Sci. U.S.A.">
        <title>Draft genome sequence of Camellia sinensis var. sinensis provides insights into the evolution of the tea genome and tea quality.</title>
        <authorList>
            <person name="Wei C."/>
            <person name="Yang H."/>
            <person name="Wang S."/>
            <person name="Zhao J."/>
            <person name="Liu C."/>
            <person name="Gao L."/>
            <person name="Xia E."/>
            <person name="Lu Y."/>
            <person name="Tai Y."/>
            <person name="She G."/>
            <person name="Sun J."/>
            <person name="Cao H."/>
            <person name="Tong W."/>
            <person name="Gao Q."/>
            <person name="Li Y."/>
            <person name="Deng W."/>
            <person name="Jiang X."/>
            <person name="Wang W."/>
            <person name="Chen Q."/>
            <person name="Zhang S."/>
            <person name="Li H."/>
            <person name="Wu J."/>
            <person name="Wang P."/>
            <person name="Li P."/>
            <person name="Shi C."/>
            <person name="Zheng F."/>
            <person name="Jian J."/>
            <person name="Huang B."/>
            <person name="Shan D."/>
            <person name="Shi M."/>
            <person name="Fang C."/>
            <person name="Yue Y."/>
            <person name="Li F."/>
            <person name="Li D."/>
            <person name="Wei S."/>
            <person name="Han B."/>
            <person name="Jiang C."/>
            <person name="Yin Y."/>
            <person name="Xia T."/>
            <person name="Zhang Z."/>
            <person name="Bennetzen J.L."/>
            <person name="Zhao S."/>
            <person name="Wan X."/>
        </authorList>
    </citation>
    <scope>NUCLEOTIDE SEQUENCE [LARGE SCALE GENOMIC DNA]</scope>
    <source>
        <strain evidence="3">cv. Shuchazao</strain>
        <tissue evidence="2">Leaf</tissue>
    </source>
</reference>
<dbReference type="EMBL" id="SDRB02013350">
    <property type="protein sequence ID" value="THF95141.1"/>
    <property type="molecule type" value="Genomic_DNA"/>
</dbReference>
<accession>A0A4S4CZ37</accession>
<sequence>MANIPAKLKKLSSPVEVQGEAREEETTQISGPSRAPCASVAWFESRLRRAPNSNRLAWDLSRHKHCASPRLAPRRTPRRAFHNTVIDHLITWNVVERGRVGVCLYVISKFMLKCCPKWDRAVGPVVDLTVPWNSEKVKDQISTILRANEPADGGLRKPWLTAILKHLPVCRYHMRLDTPATT</sequence>
<organism evidence="2 3">
    <name type="scientific">Camellia sinensis var. sinensis</name>
    <name type="common">China tea</name>
    <dbReference type="NCBI Taxonomy" id="542762"/>
    <lineage>
        <taxon>Eukaryota</taxon>
        <taxon>Viridiplantae</taxon>
        <taxon>Streptophyta</taxon>
        <taxon>Embryophyta</taxon>
        <taxon>Tracheophyta</taxon>
        <taxon>Spermatophyta</taxon>
        <taxon>Magnoliopsida</taxon>
        <taxon>eudicotyledons</taxon>
        <taxon>Gunneridae</taxon>
        <taxon>Pentapetalae</taxon>
        <taxon>asterids</taxon>
        <taxon>Ericales</taxon>
        <taxon>Theaceae</taxon>
        <taxon>Camellia</taxon>
    </lineage>
</organism>
<dbReference type="Proteomes" id="UP000306102">
    <property type="component" value="Unassembled WGS sequence"/>
</dbReference>
<feature type="region of interest" description="Disordered" evidence="1">
    <location>
        <begin position="13"/>
        <end position="34"/>
    </location>
</feature>